<sequence>MWRSGRNVISPRYLWISPGCTWIALGCPWMIKHPLTATLIVLLTCLTQSLASSCGDAGLPLDNPKDGACGDMDIRNSVKNFRLLENCTVIEGSLHISLIDYVPQEEYDKYSFPLLREITGHLMMFRVFGLRTLRNLFPNLTAIRGQSKFFKDFALVAYEMRDLEELGLMGLTMVNGLVRLTKNHRLCHISTIDWASLAPSADPSKHLFVDNREEQLCPDFCHESCPSTTHQDISRKRCWSPKPHDCQRNLVCNCSNGRPCAPDGSCCHELCLGGCSGTTAADCYVCTHVVYNNECLSHSPFS</sequence>
<evidence type="ECO:0008006" key="8">
    <source>
        <dbReference type="Google" id="ProtNLM"/>
    </source>
</evidence>
<dbReference type="Proteomes" id="UP000678393">
    <property type="component" value="Unassembled WGS sequence"/>
</dbReference>
<dbReference type="OrthoDB" id="5809444at2759"/>
<keyword evidence="2" id="KW-0808">Transferase</keyword>
<keyword evidence="3" id="KW-0325">Glycoprotein</keyword>
<dbReference type="Pfam" id="PF01030">
    <property type="entry name" value="Recep_L_domain"/>
    <property type="match status" value="1"/>
</dbReference>
<evidence type="ECO:0000256" key="1">
    <source>
        <dbReference type="ARBA" id="ARBA00004479"/>
    </source>
</evidence>
<evidence type="ECO:0000256" key="3">
    <source>
        <dbReference type="ARBA" id="ARBA00023180"/>
    </source>
</evidence>
<dbReference type="PROSITE" id="PS51257">
    <property type="entry name" value="PROKAR_LIPOPROTEIN"/>
    <property type="match status" value="1"/>
</dbReference>
<dbReference type="GO" id="GO:0004713">
    <property type="term" value="F:protein tyrosine kinase activity"/>
    <property type="evidence" value="ECO:0007669"/>
    <property type="project" value="UniProtKB-KW"/>
</dbReference>
<feature type="domain" description="Furin-like cysteine-rich" evidence="4">
    <location>
        <begin position="216"/>
        <end position="300"/>
    </location>
</feature>
<reference evidence="6" key="1">
    <citation type="submission" date="2021-04" db="EMBL/GenBank/DDBJ databases">
        <authorList>
            <consortium name="Molecular Ecology Group"/>
        </authorList>
    </citation>
    <scope>NUCLEOTIDE SEQUENCE</scope>
</reference>
<keyword evidence="2" id="KW-0829">Tyrosine-protein kinase</keyword>
<name>A0A8S3YPF4_9EUPU</name>
<dbReference type="GO" id="GO:0016020">
    <property type="term" value="C:membrane"/>
    <property type="evidence" value="ECO:0007669"/>
    <property type="project" value="UniProtKB-SubCell"/>
</dbReference>
<keyword evidence="7" id="KW-1185">Reference proteome</keyword>
<evidence type="ECO:0000256" key="2">
    <source>
        <dbReference type="ARBA" id="ARBA00023137"/>
    </source>
</evidence>
<evidence type="ECO:0000313" key="6">
    <source>
        <dbReference type="EMBL" id="CAG5117151.1"/>
    </source>
</evidence>
<accession>A0A8S3YPF4</accession>
<dbReference type="InterPro" id="IPR036941">
    <property type="entry name" value="Rcpt_L-dom_sf"/>
</dbReference>
<comment type="subcellular location">
    <subcellularLocation>
        <location evidence="1">Membrane</location>
        <topology evidence="1">Single-pass type I membrane protein</topology>
    </subcellularLocation>
</comment>
<protein>
    <recommendedName>
        <fullName evidence="8">Receptor protein-tyrosine kinase</fullName>
    </recommendedName>
</protein>
<evidence type="ECO:0000259" key="4">
    <source>
        <dbReference type="Pfam" id="PF00757"/>
    </source>
</evidence>
<organism evidence="6 7">
    <name type="scientific">Candidula unifasciata</name>
    <dbReference type="NCBI Taxonomy" id="100452"/>
    <lineage>
        <taxon>Eukaryota</taxon>
        <taxon>Metazoa</taxon>
        <taxon>Spiralia</taxon>
        <taxon>Lophotrochozoa</taxon>
        <taxon>Mollusca</taxon>
        <taxon>Gastropoda</taxon>
        <taxon>Heterobranchia</taxon>
        <taxon>Euthyneura</taxon>
        <taxon>Panpulmonata</taxon>
        <taxon>Eupulmonata</taxon>
        <taxon>Stylommatophora</taxon>
        <taxon>Helicina</taxon>
        <taxon>Helicoidea</taxon>
        <taxon>Geomitridae</taxon>
        <taxon>Candidula</taxon>
    </lineage>
</organism>
<dbReference type="SUPFAM" id="SSF52058">
    <property type="entry name" value="L domain-like"/>
    <property type="match status" value="1"/>
</dbReference>
<dbReference type="InterPro" id="IPR006211">
    <property type="entry name" value="Furin-like_Cys-rich_dom"/>
</dbReference>
<feature type="domain" description="Receptor L-domain" evidence="5">
    <location>
        <begin position="86"/>
        <end position="196"/>
    </location>
</feature>
<dbReference type="InterPro" id="IPR006212">
    <property type="entry name" value="Furin_repeat"/>
</dbReference>
<proteinExistence type="predicted"/>
<keyword evidence="2" id="KW-0418">Kinase</keyword>
<dbReference type="Gene3D" id="3.80.20.20">
    <property type="entry name" value="Receptor L-domain"/>
    <property type="match status" value="1"/>
</dbReference>
<dbReference type="EMBL" id="CAJHNH020000357">
    <property type="protein sequence ID" value="CAG5117151.1"/>
    <property type="molecule type" value="Genomic_DNA"/>
</dbReference>
<gene>
    <name evidence="6" type="ORF">CUNI_LOCUS2709</name>
</gene>
<dbReference type="AlphaFoldDB" id="A0A8S3YPF4"/>
<evidence type="ECO:0000313" key="7">
    <source>
        <dbReference type="Proteomes" id="UP000678393"/>
    </source>
</evidence>
<dbReference type="InterPro" id="IPR000494">
    <property type="entry name" value="Rcpt_L-dom"/>
</dbReference>
<comment type="caution">
    <text evidence="6">The sequence shown here is derived from an EMBL/GenBank/DDBJ whole genome shotgun (WGS) entry which is preliminary data.</text>
</comment>
<evidence type="ECO:0000259" key="5">
    <source>
        <dbReference type="Pfam" id="PF01030"/>
    </source>
</evidence>
<dbReference type="CDD" id="cd00064">
    <property type="entry name" value="FU"/>
    <property type="match status" value="1"/>
</dbReference>
<dbReference type="Pfam" id="PF00757">
    <property type="entry name" value="Furin-like"/>
    <property type="match status" value="1"/>
</dbReference>